<evidence type="ECO:0000313" key="2">
    <source>
        <dbReference type="EMBL" id="GHE51831.1"/>
    </source>
</evidence>
<gene>
    <name evidence="2" type="ORF">GCM10014715_00560</name>
</gene>
<keyword evidence="3" id="KW-1185">Reference proteome</keyword>
<sequence>MLATRVSKIVASVLLAAGGMTLSVTAAHHVQRIPGVVEAEQGTGTTTAVETPDDVTWGK</sequence>
<reference evidence="2" key="2">
    <citation type="submission" date="2020-09" db="EMBL/GenBank/DDBJ databases">
        <authorList>
            <person name="Sun Q."/>
            <person name="Ohkuma M."/>
        </authorList>
    </citation>
    <scope>NUCLEOTIDE SEQUENCE</scope>
    <source>
        <strain evidence="2">JCM 3302</strain>
    </source>
</reference>
<feature type="signal peptide" evidence="1">
    <location>
        <begin position="1"/>
        <end position="26"/>
    </location>
</feature>
<proteinExistence type="predicted"/>
<dbReference type="AlphaFoldDB" id="A0A918ZGJ4"/>
<evidence type="ECO:0000313" key="3">
    <source>
        <dbReference type="Proteomes" id="UP000641386"/>
    </source>
</evidence>
<dbReference type="Proteomes" id="UP000641386">
    <property type="component" value="Unassembled WGS sequence"/>
</dbReference>
<dbReference type="EMBL" id="BNBC01000001">
    <property type="protein sequence ID" value="GHE51831.1"/>
    <property type="molecule type" value="Genomic_DNA"/>
</dbReference>
<feature type="chain" id="PRO_5037770265" evidence="1">
    <location>
        <begin position="27"/>
        <end position="59"/>
    </location>
</feature>
<accession>A0A918ZGJ4</accession>
<dbReference type="RefSeq" id="WP_189895489.1">
    <property type="nucleotide sequence ID" value="NZ_BNBC01000001.1"/>
</dbReference>
<name>A0A918ZGJ4_9ACTN</name>
<evidence type="ECO:0000256" key="1">
    <source>
        <dbReference type="SAM" id="SignalP"/>
    </source>
</evidence>
<organism evidence="2 3">
    <name type="scientific">Streptomyces spiralis</name>
    <dbReference type="NCBI Taxonomy" id="66376"/>
    <lineage>
        <taxon>Bacteria</taxon>
        <taxon>Bacillati</taxon>
        <taxon>Actinomycetota</taxon>
        <taxon>Actinomycetes</taxon>
        <taxon>Kitasatosporales</taxon>
        <taxon>Streptomycetaceae</taxon>
        <taxon>Streptomyces</taxon>
    </lineage>
</organism>
<reference evidence="2" key="1">
    <citation type="journal article" date="2014" name="Int. J. Syst. Evol. Microbiol.">
        <title>Complete genome sequence of Corynebacterium casei LMG S-19264T (=DSM 44701T), isolated from a smear-ripened cheese.</title>
        <authorList>
            <consortium name="US DOE Joint Genome Institute (JGI-PGF)"/>
            <person name="Walter F."/>
            <person name="Albersmeier A."/>
            <person name="Kalinowski J."/>
            <person name="Ruckert C."/>
        </authorList>
    </citation>
    <scope>NUCLEOTIDE SEQUENCE</scope>
    <source>
        <strain evidence="2">JCM 3302</strain>
    </source>
</reference>
<keyword evidence="1" id="KW-0732">Signal</keyword>
<protein>
    <submittedName>
        <fullName evidence="2">Uncharacterized protein</fullName>
    </submittedName>
</protein>
<comment type="caution">
    <text evidence="2">The sequence shown here is derived from an EMBL/GenBank/DDBJ whole genome shotgun (WGS) entry which is preliminary data.</text>
</comment>